<dbReference type="PANTHER" id="PTHR43433">
    <property type="entry name" value="HYDROLASE, ALPHA/BETA FOLD FAMILY PROTEIN"/>
    <property type="match status" value="1"/>
</dbReference>
<dbReference type="RefSeq" id="WP_307206572.1">
    <property type="nucleotide sequence ID" value="NZ_JAUSSU010000010.1"/>
</dbReference>
<comment type="caution">
    <text evidence="2">The sequence shown here is derived from an EMBL/GenBank/DDBJ whole genome shotgun (WGS) entry which is preliminary data.</text>
</comment>
<dbReference type="InterPro" id="IPR029058">
    <property type="entry name" value="AB_hydrolase_fold"/>
</dbReference>
<dbReference type="Proteomes" id="UP001229346">
    <property type="component" value="Unassembled WGS sequence"/>
</dbReference>
<evidence type="ECO:0000313" key="3">
    <source>
        <dbReference type="Proteomes" id="UP001229346"/>
    </source>
</evidence>
<name>A0ABT9U695_PAEHA</name>
<proteinExistence type="predicted"/>
<protein>
    <submittedName>
        <fullName evidence="2">Pimeloyl-ACP methyl ester carboxylesterase</fullName>
    </submittedName>
</protein>
<keyword evidence="3" id="KW-1185">Reference proteome</keyword>
<gene>
    <name evidence="2" type="ORF">J2T15_004617</name>
</gene>
<dbReference type="InterPro" id="IPR050471">
    <property type="entry name" value="AB_hydrolase"/>
</dbReference>
<dbReference type="SUPFAM" id="SSF53474">
    <property type="entry name" value="alpha/beta-Hydrolases"/>
    <property type="match status" value="1"/>
</dbReference>
<reference evidence="2 3" key="1">
    <citation type="submission" date="2023-07" db="EMBL/GenBank/DDBJ databases">
        <title>Sorghum-associated microbial communities from plants grown in Nebraska, USA.</title>
        <authorList>
            <person name="Schachtman D."/>
        </authorList>
    </citation>
    <scope>NUCLEOTIDE SEQUENCE [LARGE SCALE GENOMIC DNA]</scope>
    <source>
        <strain evidence="2 3">CC482</strain>
    </source>
</reference>
<dbReference type="InterPro" id="IPR000073">
    <property type="entry name" value="AB_hydrolase_1"/>
</dbReference>
<dbReference type="Pfam" id="PF12697">
    <property type="entry name" value="Abhydrolase_6"/>
    <property type="match status" value="1"/>
</dbReference>
<evidence type="ECO:0000259" key="1">
    <source>
        <dbReference type="Pfam" id="PF12697"/>
    </source>
</evidence>
<accession>A0ABT9U695</accession>
<feature type="domain" description="AB hydrolase-1" evidence="1">
    <location>
        <begin position="22"/>
        <end position="247"/>
    </location>
</feature>
<dbReference type="EMBL" id="JAUSSU010000010">
    <property type="protein sequence ID" value="MDQ0115159.1"/>
    <property type="molecule type" value="Genomic_DNA"/>
</dbReference>
<sequence length="293" mass="33439">MPYANINDTELYYETQGAGIPIVFLHPPLLTSANFRYQQAQLSTEYQVITFDIRGHGRSRPSDVPITYKLIVEDMRQLLNYLKIDSAFVAGYSTGGSIALEAMLTYPGIFIGGILISAMSEASDFVLRNRIRIAIGLSSWKPAVRLLRLGIAWGNSDSSSTFRNLLEDSKRGHERNIHELYKYSLKYNCTERLSDINAPVLLLFGEKDRGFKRYRKILQQNLRRSKLVLLKAEKHQLPTKAADEINEAIRQWIVQTVENNQTKQTDDEMEKSIPEAFIVEQGATGEQSQYQER</sequence>
<evidence type="ECO:0000313" key="2">
    <source>
        <dbReference type="EMBL" id="MDQ0115159.1"/>
    </source>
</evidence>
<dbReference type="Gene3D" id="3.40.50.1820">
    <property type="entry name" value="alpha/beta hydrolase"/>
    <property type="match status" value="1"/>
</dbReference>
<organism evidence="2 3">
    <name type="scientific">Paenibacillus harenae</name>
    <dbReference type="NCBI Taxonomy" id="306543"/>
    <lineage>
        <taxon>Bacteria</taxon>
        <taxon>Bacillati</taxon>
        <taxon>Bacillota</taxon>
        <taxon>Bacilli</taxon>
        <taxon>Bacillales</taxon>
        <taxon>Paenibacillaceae</taxon>
        <taxon>Paenibacillus</taxon>
    </lineage>
</organism>
<dbReference type="PANTHER" id="PTHR43433:SF4">
    <property type="entry name" value="NON-HEME CHLOROPEROXIDASE-RELATED"/>
    <property type="match status" value="1"/>
</dbReference>